<reference evidence="1 2" key="1">
    <citation type="submission" date="2018-06" db="EMBL/GenBank/DDBJ databases">
        <title>Genomic Encyclopedia of Type Strains, Phase IV (KMG-IV): sequencing the most valuable type-strain genomes for metagenomic binning, comparative biology and taxonomic classification.</title>
        <authorList>
            <person name="Goeker M."/>
        </authorList>
    </citation>
    <scope>NUCLEOTIDE SEQUENCE [LARGE SCALE GENOMIC DNA]</scope>
    <source>
        <strain evidence="1 2">DSM 15140</strain>
    </source>
</reference>
<dbReference type="AlphaFoldDB" id="A0A366E867"/>
<sequence>MYICLACNGIEEKEKSCVNCGSAMVDMGKIADQFDDYTPYMDDEHIKQVDGDPHSLEQHSCLHLYQCPNCENEQQIALQEVFIT</sequence>
<dbReference type="RefSeq" id="WP_113868689.1">
    <property type="nucleotide sequence ID" value="NZ_BAABQN010000005.1"/>
</dbReference>
<dbReference type="Proteomes" id="UP000252254">
    <property type="component" value="Unassembled WGS sequence"/>
</dbReference>
<protein>
    <submittedName>
        <fullName evidence="1">Uncharacterized protein</fullName>
    </submittedName>
</protein>
<dbReference type="STRING" id="200904.GCA_900168775_01177"/>
<evidence type="ECO:0000313" key="1">
    <source>
        <dbReference type="EMBL" id="RBO98275.1"/>
    </source>
</evidence>
<keyword evidence="2" id="KW-1185">Reference proteome</keyword>
<dbReference type="OrthoDB" id="1683552at2"/>
<accession>A0A366E867</accession>
<gene>
    <name evidence="1" type="ORF">DES48_105126</name>
</gene>
<name>A0A366E867_9BACI</name>
<organism evidence="1 2">
    <name type="scientific">Paraliobacillus ryukyuensis</name>
    <dbReference type="NCBI Taxonomy" id="200904"/>
    <lineage>
        <taxon>Bacteria</taxon>
        <taxon>Bacillati</taxon>
        <taxon>Bacillota</taxon>
        <taxon>Bacilli</taxon>
        <taxon>Bacillales</taxon>
        <taxon>Bacillaceae</taxon>
        <taxon>Paraliobacillus</taxon>
    </lineage>
</organism>
<dbReference type="EMBL" id="QNRI01000005">
    <property type="protein sequence ID" value="RBO98275.1"/>
    <property type="molecule type" value="Genomic_DNA"/>
</dbReference>
<proteinExistence type="predicted"/>
<evidence type="ECO:0000313" key="2">
    <source>
        <dbReference type="Proteomes" id="UP000252254"/>
    </source>
</evidence>
<comment type="caution">
    <text evidence="1">The sequence shown here is derived from an EMBL/GenBank/DDBJ whole genome shotgun (WGS) entry which is preliminary data.</text>
</comment>